<dbReference type="GO" id="GO:0006203">
    <property type="term" value="P:dGTP catabolic process"/>
    <property type="evidence" value="ECO:0007669"/>
    <property type="project" value="TreeGrafter"/>
</dbReference>
<dbReference type="GO" id="GO:0046076">
    <property type="term" value="P:dTTP catabolic process"/>
    <property type="evidence" value="ECO:0007669"/>
    <property type="project" value="TreeGrafter"/>
</dbReference>
<dbReference type="GO" id="GO:0046061">
    <property type="term" value="P:dATP catabolic process"/>
    <property type="evidence" value="ECO:0007669"/>
    <property type="project" value="TreeGrafter"/>
</dbReference>
<dbReference type="FunFam" id="1.10.287.1080:FF:000001">
    <property type="entry name" value="Nucleoside triphosphate pyrophosphohydrolase"/>
    <property type="match status" value="1"/>
</dbReference>
<feature type="region of interest" description="Disordered" evidence="1">
    <location>
        <begin position="319"/>
        <end position="338"/>
    </location>
</feature>
<dbReference type="PANTHER" id="PTHR30522">
    <property type="entry name" value="NUCLEOSIDE TRIPHOSPHATE PYROPHOSPHOHYDROLASE"/>
    <property type="match status" value="1"/>
</dbReference>
<evidence type="ECO:0000313" key="3">
    <source>
        <dbReference type="EMBL" id="CAJ64858.1"/>
    </source>
</evidence>
<dbReference type="KEGG" id="fal:FRAAL6235"/>
<evidence type="ECO:0000259" key="2">
    <source>
        <dbReference type="Pfam" id="PF03819"/>
    </source>
</evidence>
<accession>Q0RCG6</accession>
<evidence type="ECO:0000256" key="1">
    <source>
        <dbReference type="SAM" id="MobiDB-lite"/>
    </source>
</evidence>
<dbReference type="Pfam" id="PF03819">
    <property type="entry name" value="MazG"/>
    <property type="match status" value="1"/>
</dbReference>
<dbReference type="AlphaFoldDB" id="Q0RCG6"/>
<dbReference type="EMBL" id="CT573213">
    <property type="protein sequence ID" value="CAJ64858.1"/>
    <property type="molecule type" value="Genomic_DNA"/>
</dbReference>
<dbReference type="Proteomes" id="UP000000657">
    <property type="component" value="Chromosome"/>
</dbReference>
<dbReference type="GO" id="GO:0046052">
    <property type="term" value="P:UTP catabolic process"/>
    <property type="evidence" value="ECO:0007669"/>
    <property type="project" value="TreeGrafter"/>
</dbReference>
<dbReference type="InterPro" id="IPR048015">
    <property type="entry name" value="NTP-PPase_MazG-like_N"/>
</dbReference>
<dbReference type="GO" id="GO:0047429">
    <property type="term" value="F:nucleoside triphosphate diphosphatase activity"/>
    <property type="evidence" value="ECO:0007669"/>
    <property type="project" value="TreeGrafter"/>
</dbReference>
<dbReference type="PANTHER" id="PTHR30522:SF0">
    <property type="entry name" value="NUCLEOSIDE TRIPHOSPHATE PYROPHOSPHOHYDROLASE"/>
    <property type="match status" value="1"/>
</dbReference>
<dbReference type="Gene3D" id="1.10.287.1080">
    <property type="entry name" value="MazG-like"/>
    <property type="match status" value="2"/>
</dbReference>
<dbReference type="NCBIfam" id="NF008991">
    <property type="entry name" value="PRK12334.2-3"/>
    <property type="match status" value="1"/>
</dbReference>
<feature type="compositionally biased region" description="Low complexity" evidence="1">
    <location>
        <begin position="319"/>
        <end position="332"/>
    </location>
</feature>
<sequence length="454" mass="46046">MDAVMKLRITVVLTSPRVAPGILTAAAWDLLRRVPVLTAAPAHPQLAALRAAGATVVVLDPPPAGVGDLAGLPGLLRASLTDPGVTEIAWLPDPAAPTPLDRLLHRLAESETGSESESETEVGTLAATAELPGSILLDAVAVMDRLRSPGGCPWDAEQTHESLAPYLIEETYEAYQAIEDGDLAELREELGDVLMQVLFHARVAAERAGDGWDVDDVAAGLVAKLIRRHPHVFADVVVDGSANVAVNWEAIKAEEKGRASVTEGVALSQPALTLAAKLLKRAGGIGVPADLALAGVTDEAAGEVTASAGLTASAGSRASAGLTAPAGSTGSAGLTGSGGSTGSAGLTGSGGVAEAGERVAAIAADAVAALGRPDVAADDVLGDLLVAVVALARAARVDPERALRTSARRFRDRLAAAERAARVDGAAPGVLPGARWRELWVASAGSGDRLTPDR</sequence>
<dbReference type="STRING" id="326424.FRAAL6235"/>
<feature type="domain" description="NTP pyrophosphohydrolase MazG-like" evidence="2">
    <location>
        <begin position="158"/>
        <end position="233"/>
    </location>
</feature>
<reference evidence="3 4" key="1">
    <citation type="journal article" date="2007" name="Genome Res.">
        <title>Genome characteristics of facultatively symbiotic Frankia sp. strains reflect host range and host plant biogeography.</title>
        <authorList>
            <person name="Normand P."/>
            <person name="Lapierre P."/>
            <person name="Tisa L.S."/>
            <person name="Gogarten J.P."/>
            <person name="Alloisio N."/>
            <person name="Bagnarol E."/>
            <person name="Bassi C.A."/>
            <person name="Berry A.M."/>
            <person name="Bickhart D.M."/>
            <person name="Choisne N."/>
            <person name="Couloux A."/>
            <person name="Cournoyer B."/>
            <person name="Cruveiller S."/>
            <person name="Daubin V."/>
            <person name="Demange N."/>
            <person name="Francino M.P."/>
            <person name="Goltsman E."/>
            <person name="Huang Y."/>
            <person name="Kopp O.R."/>
            <person name="Labarre L."/>
            <person name="Lapidus A."/>
            <person name="Lavire C."/>
            <person name="Marechal J."/>
            <person name="Martinez M."/>
            <person name="Mastronunzio J.E."/>
            <person name="Mullin B.C."/>
            <person name="Niemann J."/>
            <person name="Pujic P."/>
            <person name="Rawnsley T."/>
            <person name="Rouy Z."/>
            <person name="Schenowitz C."/>
            <person name="Sellstedt A."/>
            <person name="Tavares F."/>
            <person name="Tomkins J.P."/>
            <person name="Vallenet D."/>
            <person name="Valverde C."/>
            <person name="Wall L.G."/>
            <person name="Wang Y."/>
            <person name="Medigue C."/>
            <person name="Benson D.R."/>
        </authorList>
    </citation>
    <scope>NUCLEOTIDE SEQUENCE [LARGE SCALE GENOMIC DNA]</scope>
    <source>
        <strain evidence="4">DSM 45986 / CECT 9034 / ACN14a</strain>
    </source>
</reference>
<gene>
    <name evidence="3" type="ordered locus">FRAAL6235</name>
</gene>
<organism evidence="3 4">
    <name type="scientific">Frankia alni (strain DSM 45986 / CECT 9034 / ACN14a)</name>
    <dbReference type="NCBI Taxonomy" id="326424"/>
    <lineage>
        <taxon>Bacteria</taxon>
        <taxon>Bacillati</taxon>
        <taxon>Actinomycetota</taxon>
        <taxon>Actinomycetes</taxon>
        <taxon>Frankiales</taxon>
        <taxon>Frankiaceae</taxon>
        <taxon>Frankia</taxon>
    </lineage>
</organism>
<proteinExistence type="predicted"/>
<protein>
    <submittedName>
        <fullName evidence="3">Transcriptional regulator (Partial match)</fullName>
    </submittedName>
</protein>
<dbReference type="SUPFAM" id="SSF101386">
    <property type="entry name" value="all-alpha NTP pyrophosphatases"/>
    <property type="match status" value="2"/>
</dbReference>
<dbReference type="HOGENOM" id="CLU_038356_3_0_11"/>
<keyword evidence="4" id="KW-1185">Reference proteome</keyword>
<dbReference type="InterPro" id="IPR004518">
    <property type="entry name" value="MazG-like_dom"/>
</dbReference>
<dbReference type="InterPro" id="IPR011551">
    <property type="entry name" value="NTP_PyrPHydrolase_MazG"/>
</dbReference>
<name>Q0RCG6_FRAAA</name>
<dbReference type="GO" id="GO:0046081">
    <property type="term" value="P:dUTP catabolic process"/>
    <property type="evidence" value="ECO:0007669"/>
    <property type="project" value="TreeGrafter"/>
</dbReference>
<dbReference type="CDD" id="cd11528">
    <property type="entry name" value="NTP-PPase_MazG_Nterm"/>
    <property type="match status" value="1"/>
</dbReference>
<evidence type="ECO:0000313" key="4">
    <source>
        <dbReference type="Proteomes" id="UP000000657"/>
    </source>
</evidence>
<dbReference type="eggNOG" id="COG3956">
    <property type="taxonomic scope" value="Bacteria"/>
</dbReference>
<dbReference type="GO" id="GO:0046047">
    <property type="term" value="P:TTP catabolic process"/>
    <property type="evidence" value="ECO:0007669"/>
    <property type="project" value="TreeGrafter"/>
</dbReference>
<dbReference type="GO" id="GO:0006950">
    <property type="term" value="P:response to stress"/>
    <property type="evidence" value="ECO:0007669"/>
    <property type="project" value="UniProtKB-ARBA"/>
</dbReference>
<dbReference type="NCBIfam" id="TIGR00444">
    <property type="entry name" value="mazG"/>
    <property type="match status" value="1"/>
</dbReference>